<protein>
    <recommendedName>
        <fullName evidence="15">NADH-ubiquinone oxidoreductase 15 kDa subunit</fullName>
    </recommendedName>
</protein>
<keyword evidence="6" id="KW-0679">Respiratory chain</keyword>
<keyword evidence="5" id="KW-0813">Transport</keyword>
<evidence type="ECO:0000256" key="10">
    <source>
        <dbReference type="ARBA" id="ARBA00023136"/>
    </source>
</evidence>
<comment type="caution">
    <text evidence="13">The sequence shown here is derived from an EMBL/GenBank/DDBJ whole genome shotgun (WGS) entry which is preliminary data.</text>
</comment>
<dbReference type="PANTHER" id="PTHR21268:SF2">
    <property type="entry name" value="NADH DEHYDROGENASE [UBIQUINONE] IRON-SULFUR PROTEIN 5"/>
    <property type="match status" value="1"/>
</dbReference>
<evidence type="ECO:0000256" key="7">
    <source>
        <dbReference type="ARBA" id="ARBA00022792"/>
    </source>
</evidence>
<keyword evidence="10" id="KW-0472">Membrane</keyword>
<dbReference type="InterPro" id="IPR019342">
    <property type="entry name" value="NADH_UbQ_OxRdtase_FeS-su5"/>
</dbReference>
<comment type="similarity">
    <text evidence="4">Belongs to the complex I NDUFS5 subunit family.</text>
</comment>
<keyword evidence="14" id="KW-1185">Reference proteome</keyword>
<evidence type="ECO:0000313" key="14">
    <source>
        <dbReference type="Proteomes" id="UP001353858"/>
    </source>
</evidence>
<comment type="function">
    <text evidence="1">Accessory subunit of the mitochondrial membrane respiratory chain NADH dehydrogenase (Complex I), that is believed not to be involved in catalysis. Complex I functions in the transfer of electrons from NADH to the respiratory chain. The immediate electron acceptor for the enzyme is believed to be ubiquinone.</text>
</comment>
<dbReference type="GO" id="GO:0005743">
    <property type="term" value="C:mitochondrial inner membrane"/>
    <property type="evidence" value="ECO:0007669"/>
    <property type="project" value="UniProtKB-SubCell"/>
</dbReference>
<comment type="subcellular location">
    <subcellularLocation>
        <location evidence="3">Mitochondrion inner membrane</location>
        <topology evidence="3">Peripheral membrane protein</topology>
    </subcellularLocation>
    <subcellularLocation>
        <location evidence="2">Mitochondrion intermembrane space</location>
    </subcellularLocation>
</comment>
<keyword evidence="9" id="KW-0496">Mitochondrion</keyword>
<dbReference type="Pfam" id="PF10200">
    <property type="entry name" value="Ndufs5"/>
    <property type="match status" value="1"/>
</dbReference>
<dbReference type="Proteomes" id="UP001353858">
    <property type="component" value="Unassembled WGS sequence"/>
</dbReference>
<dbReference type="GO" id="GO:0005758">
    <property type="term" value="C:mitochondrial intermembrane space"/>
    <property type="evidence" value="ECO:0007669"/>
    <property type="project" value="UniProtKB-SubCell"/>
</dbReference>
<gene>
    <name evidence="13" type="ORF">RN001_001440</name>
</gene>
<keyword evidence="7" id="KW-0999">Mitochondrion inner membrane</keyword>
<keyword evidence="11 12" id="KW-1015">Disulfide bond</keyword>
<dbReference type="AlphaFoldDB" id="A0AAN7Q424"/>
<evidence type="ECO:0000256" key="3">
    <source>
        <dbReference type="ARBA" id="ARBA00004637"/>
    </source>
</evidence>
<dbReference type="PANTHER" id="PTHR21268">
    <property type="entry name" value="NADH DEHYDROGENASE [UBIQUINONE] IRON-SULFUR PROTEIN 5"/>
    <property type="match status" value="1"/>
</dbReference>
<evidence type="ECO:0008006" key="15">
    <source>
        <dbReference type="Google" id="ProtNLM"/>
    </source>
</evidence>
<evidence type="ECO:0000256" key="4">
    <source>
        <dbReference type="ARBA" id="ARBA00007372"/>
    </source>
</evidence>
<name>A0AAN7Q424_9COLE</name>
<keyword evidence="8" id="KW-0249">Electron transport</keyword>
<evidence type="ECO:0000256" key="9">
    <source>
        <dbReference type="ARBA" id="ARBA00023128"/>
    </source>
</evidence>
<evidence type="ECO:0000256" key="12">
    <source>
        <dbReference type="PIRSR" id="PIRSR619342-50"/>
    </source>
</evidence>
<accession>A0AAN7Q424</accession>
<evidence type="ECO:0000256" key="5">
    <source>
        <dbReference type="ARBA" id="ARBA00022448"/>
    </source>
</evidence>
<feature type="disulfide bond" evidence="12">
    <location>
        <begin position="37"/>
        <end position="50"/>
    </location>
</feature>
<evidence type="ECO:0000256" key="8">
    <source>
        <dbReference type="ARBA" id="ARBA00022982"/>
    </source>
</evidence>
<organism evidence="13 14">
    <name type="scientific">Aquatica leii</name>
    <dbReference type="NCBI Taxonomy" id="1421715"/>
    <lineage>
        <taxon>Eukaryota</taxon>
        <taxon>Metazoa</taxon>
        <taxon>Ecdysozoa</taxon>
        <taxon>Arthropoda</taxon>
        <taxon>Hexapoda</taxon>
        <taxon>Insecta</taxon>
        <taxon>Pterygota</taxon>
        <taxon>Neoptera</taxon>
        <taxon>Endopterygota</taxon>
        <taxon>Coleoptera</taxon>
        <taxon>Polyphaga</taxon>
        <taxon>Elateriformia</taxon>
        <taxon>Elateroidea</taxon>
        <taxon>Lampyridae</taxon>
        <taxon>Luciolinae</taxon>
        <taxon>Aquatica</taxon>
    </lineage>
</organism>
<evidence type="ECO:0000313" key="13">
    <source>
        <dbReference type="EMBL" id="KAK4885169.1"/>
    </source>
</evidence>
<evidence type="ECO:0000256" key="11">
    <source>
        <dbReference type="ARBA" id="ARBA00023157"/>
    </source>
</evidence>
<evidence type="ECO:0000256" key="1">
    <source>
        <dbReference type="ARBA" id="ARBA00003195"/>
    </source>
</evidence>
<evidence type="ECO:0000256" key="2">
    <source>
        <dbReference type="ARBA" id="ARBA00004569"/>
    </source>
</evidence>
<feature type="disulfide bond" evidence="12">
    <location>
        <begin position="27"/>
        <end position="60"/>
    </location>
</feature>
<proteinExistence type="inferred from homology"/>
<reference evidence="14" key="1">
    <citation type="submission" date="2023-01" db="EMBL/GenBank/DDBJ databases">
        <title>Key to firefly adult light organ development and bioluminescence: homeobox transcription factors regulate luciferase expression and transportation to peroxisome.</title>
        <authorList>
            <person name="Fu X."/>
        </authorList>
    </citation>
    <scope>NUCLEOTIDE SEQUENCE [LARGE SCALE GENOMIC DNA]</scope>
</reference>
<dbReference type="EMBL" id="JARPUR010000001">
    <property type="protein sequence ID" value="KAK4885169.1"/>
    <property type="molecule type" value="Genomic_DNA"/>
</dbReference>
<sequence length="100" mass="11550">MSTSPVFRSPFTDLTGCLISHQWHGPCRDFEMKVMDCLEAYGLHNGRIKCDTLIKDFRECAGRRKQDGRVIAMRNERLRQIKSGELSKENAFIPIEPDSY</sequence>
<evidence type="ECO:0000256" key="6">
    <source>
        <dbReference type="ARBA" id="ARBA00022660"/>
    </source>
</evidence>